<dbReference type="SUPFAM" id="SSF52540">
    <property type="entry name" value="P-loop containing nucleoside triphosphate hydrolases"/>
    <property type="match status" value="1"/>
</dbReference>
<reference evidence="3" key="2">
    <citation type="submission" date="2024-10" db="UniProtKB">
        <authorList>
            <consortium name="EnsemblProtists"/>
        </authorList>
    </citation>
    <scope>IDENTIFICATION</scope>
</reference>
<keyword evidence="4" id="KW-1185">Reference proteome</keyword>
<dbReference type="Gene3D" id="3.40.50.300">
    <property type="entry name" value="P-loop containing nucleotide triphosphate hydrolases"/>
    <property type="match status" value="2"/>
</dbReference>
<name>A0A0D3I6L4_EMIH1</name>
<dbReference type="KEGG" id="ehx:EMIHUDRAFT_218592"/>
<dbReference type="STRING" id="2903.R1DDP5"/>
<reference evidence="4" key="1">
    <citation type="journal article" date="2013" name="Nature">
        <title>Pan genome of the phytoplankton Emiliania underpins its global distribution.</title>
        <authorList>
            <person name="Read B.A."/>
            <person name="Kegel J."/>
            <person name="Klute M.J."/>
            <person name="Kuo A."/>
            <person name="Lefebvre S.C."/>
            <person name="Maumus F."/>
            <person name="Mayer C."/>
            <person name="Miller J."/>
            <person name="Monier A."/>
            <person name="Salamov A."/>
            <person name="Young J."/>
            <person name="Aguilar M."/>
            <person name="Claverie J.M."/>
            <person name="Frickenhaus S."/>
            <person name="Gonzalez K."/>
            <person name="Herman E.K."/>
            <person name="Lin Y.C."/>
            <person name="Napier J."/>
            <person name="Ogata H."/>
            <person name="Sarno A.F."/>
            <person name="Shmutz J."/>
            <person name="Schroeder D."/>
            <person name="de Vargas C."/>
            <person name="Verret F."/>
            <person name="von Dassow P."/>
            <person name="Valentin K."/>
            <person name="Van de Peer Y."/>
            <person name="Wheeler G."/>
            <person name="Dacks J.B."/>
            <person name="Delwiche C.F."/>
            <person name="Dyhrman S.T."/>
            <person name="Glockner G."/>
            <person name="John U."/>
            <person name="Richards T."/>
            <person name="Worden A.Z."/>
            <person name="Zhang X."/>
            <person name="Grigoriev I.V."/>
            <person name="Allen A.E."/>
            <person name="Bidle K."/>
            <person name="Borodovsky M."/>
            <person name="Bowler C."/>
            <person name="Brownlee C."/>
            <person name="Cock J.M."/>
            <person name="Elias M."/>
            <person name="Gladyshev V.N."/>
            <person name="Groth M."/>
            <person name="Guda C."/>
            <person name="Hadaegh A."/>
            <person name="Iglesias-Rodriguez M.D."/>
            <person name="Jenkins J."/>
            <person name="Jones B.M."/>
            <person name="Lawson T."/>
            <person name="Leese F."/>
            <person name="Lindquist E."/>
            <person name="Lobanov A."/>
            <person name="Lomsadze A."/>
            <person name="Malik S.B."/>
            <person name="Marsh M.E."/>
            <person name="Mackinder L."/>
            <person name="Mock T."/>
            <person name="Mueller-Roeber B."/>
            <person name="Pagarete A."/>
            <person name="Parker M."/>
            <person name="Probert I."/>
            <person name="Quesneville H."/>
            <person name="Raines C."/>
            <person name="Rensing S.A."/>
            <person name="Riano-Pachon D.M."/>
            <person name="Richier S."/>
            <person name="Rokitta S."/>
            <person name="Shiraiwa Y."/>
            <person name="Soanes D.M."/>
            <person name="van der Giezen M."/>
            <person name="Wahlund T.M."/>
            <person name="Williams B."/>
            <person name="Wilson W."/>
            <person name="Wolfe G."/>
            <person name="Wurch L.L."/>
        </authorList>
    </citation>
    <scope>NUCLEOTIDE SEQUENCE</scope>
</reference>
<evidence type="ECO:0000256" key="2">
    <source>
        <dbReference type="SAM" id="MobiDB-lite"/>
    </source>
</evidence>
<feature type="compositionally biased region" description="Basic and acidic residues" evidence="2">
    <location>
        <begin position="138"/>
        <end position="150"/>
    </location>
</feature>
<sequence>MRLLRLVMEGFKCYKDRIELDPFSPKHNIVVGANGSGKSNFFAGRLPIDSPSEVVILKRSVGLKKDEYFLDRKHVEILNLLESAGFSRSNPYNIAEVKRLSQRRVKAERDVAKAEQQRGRLEGDLRDNLQQRQQELQRTLDEQTEEERRASTGGAVDPAAAQQRLAATAAELEVWDQARKGLGEKRSRRALSSKQLMGEIEQCNKELQKLGHVNKKALDQFQSFNEQRDKLIDRRDEATDASKRNLRPSLPVEKAEESIRSLIEHLDLKKDEATERTLTAGGAMERTFKGIAKHFTEVFRELVPGGAGKLIMKTSHEGKQLEPGAPAAPHPRTQFPQLVPYIA</sequence>
<evidence type="ECO:0008006" key="5">
    <source>
        <dbReference type="Google" id="ProtNLM"/>
    </source>
</evidence>
<dbReference type="eggNOG" id="KOG0964">
    <property type="taxonomic scope" value="Eukaryota"/>
</dbReference>
<feature type="region of interest" description="Disordered" evidence="2">
    <location>
        <begin position="110"/>
        <end position="160"/>
    </location>
</feature>
<evidence type="ECO:0000313" key="3">
    <source>
        <dbReference type="EnsemblProtists" id="EOD06899"/>
    </source>
</evidence>
<dbReference type="GeneID" id="17253060"/>
<dbReference type="InterPro" id="IPR027417">
    <property type="entry name" value="P-loop_NTPase"/>
</dbReference>
<feature type="coiled-coil region" evidence="1">
    <location>
        <begin position="200"/>
        <end position="272"/>
    </location>
</feature>
<protein>
    <recommendedName>
        <fullName evidence="5">RecF/RecN/SMC N-terminal domain-containing protein</fullName>
    </recommendedName>
</protein>
<feature type="compositionally biased region" description="Basic and acidic residues" evidence="2">
    <location>
        <begin position="110"/>
        <end position="129"/>
    </location>
</feature>
<keyword evidence="1" id="KW-0175">Coiled coil</keyword>
<evidence type="ECO:0000313" key="4">
    <source>
        <dbReference type="Proteomes" id="UP000013827"/>
    </source>
</evidence>
<dbReference type="AlphaFoldDB" id="A0A0D3I6L4"/>
<evidence type="ECO:0000256" key="1">
    <source>
        <dbReference type="SAM" id="Coils"/>
    </source>
</evidence>
<dbReference type="PaxDb" id="2903-EOD06899"/>
<dbReference type="PANTHER" id="PTHR43977">
    <property type="entry name" value="STRUCTURAL MAINTENANCE OF CHROMOSOMES PROTEIN 3"/>
    <property type="match status" value="1"/>
</dbReference>
<dbReference type="Proteomes" id="UP000013827">
    <property type="component" value="Unassembled WGS sequence"/>
</dbReference>
<dbReference type="EnsemblProtists" id="EOD06899">
    <property type="protein sequence ID" value="EOD06899"/>
    <property type="gene ID" value="EMIHUDRAFT_218592"/>
</dbReference>
<organism evidence="3 4">
    <name type="scientific">Emiliania huxleyi (strain CCMP1516)</name>
    <dbReference type="NCBI Taxonomy" id="280463"/>
    <lineage>
        <taxon>Eukaryota</taxon>
        <taxon>Haptista</taxon>
        <taxon>Haptophyta</taxon>
        <taxon>Prymnesiophyceae</taxon>
        <taxon>Isochrysidales</taxon>
        <taxon>Noelaerhabdaceae</taxon>
        <taxon>Emiliania</taxon>
    </lineage>
</organism>
<dbReference type="HOGENOM" id="CLU_809964_0_0_1"/>
<proteinExistence type="predicted"/>
<dbReference type="RefSeq" id="XP_005759328.1">
    <property type="nucleotide sequence ID" value="XM_005759271.1"/>
</dbReference>
<accession>A0A0D3I6L4</accession>